<protein>
    <recommendedName>
        <fullName evidence="3">Transposase</fullName>
    </recommendedName>
</protein>
<evidence type="ECO:0008006" key="3">
    <source>
        <dbReference type="Google" id="ProtNLM"/>
    </source>
</evidence>
<geneLocation type="plasmid" evidence="1 2">
    <name>pDAETH-1</name>
</geneLocation>
<dbReference type="SUPFAM" id="SSF46689">
    <property type="entry name" value="Homeodomain-like"/>
    <property type="match status" value="1"/>
</dbReference>
<dbReference type="InterPro" id="IPR009057">
    <property type="entry name" value="Homeodomain-like_sf"/>
</dbReference>
<organism evidence="1 2">
    <name type="scientific">Deinococcus aetherius</name>
    <dbReference type="NCBI Taxonomy" id="200252"/>
    <lineage>
        <taxon>Bacteria</taxon>
        <taxon>Thermotogati</taxon>
        <taxon>Deinococcota</taxon>
        <taxon>Deinococci</taxon>
        <taxon>Deinococcales</taxon>
        <taxon>Deinococcaceae</taxon>
        <taxon>Deinococcus</taxon>
    </lineage>
</organism>
<evidence type="ECO:0000313" key="2">
    <source>
        <dbReference type="Proteomes" id="UP001064971"/>
    </source>
</evidence>
<gene>
    <name evidence="1" type="ORF">DAETH_33260</name>
</gene>
<reference evidence="1" key="1">
    <citation type="submission" date="2022-07" db="EMBL/GenBank/DDBJ databases">
        <title>Complete Genome Sequence of the Radioresistant Bacterium Deinococcus aetherius ST0316, Isolated from the Air Dust collected in Lower Stratosphere above Japan.</title>
        <authorList>
            <person name="Satoh K."/>
            <person name="Hagiwara K."/>
            <person name="Katsumata K."/>
            <person name="Kubo A."/>
            <person name="Yokobori S."/>
            <person name="Yamagishi A."/>
            <person name="Oono Y."/>
            <person name="Narumi I."/>
        </authorList>
    </citation>
    <scope>NUCLEOTIDE SEQUENCE</scope>
    <source>
        <strain evidence="1">ST0316</strain>
        <plasmid evidence="1">pDAETH-1</plasmid>
    </source>
</reference>
<accession>A0ABN6RP00</accession>
<proteinExistence type="predicted"/>
<keyword evidence="2" id="KW-1185">Reference proteome</keyword>
<dbReference type="EMBL" id="AP026561">
    <property type="protein sequence ID" value="BDP43357.1"/>
    <property type="molecule type" value="Genomic_DNA"/>
</dbReference>
<sequence length="136" mass="15683">MRAIPMSTRERILADLDQGQRQADVACAHRVSLSSVERLARMRREGRSLVPRKQGRPPIVPAEQHALFLKFFDTSTAVCVTPSYRELARRWHVLTGVCLKPATLLKLCERMGLYKPREWPAPIVAARWERYFRDVA</sequence>
<name>A0ABN6RP00_9DEIO</name>
<evidence type="ECO:0000313" key="1">
    <source>
        <dbReference type="EMBL" id="BDP43357.1"/>
    </source>
</evidence>
<keyword evidence="1" id="KW-0614">Plasmid</keyword>
<dbReference type="Proteomes" id="UP001064971">
    <property type="component" value="Plasmid pDAETH-1"/>
</dbReference>